<proteinExistence type="predicted"/>
<evidence type="ECO:0000313" key="1">
    <source>
        <dbReference type="EMBL" id="KAK9821273.1"/>
    </source>
</evidence>
<dbReference type="EMBL" id="JALJOS010000039">
    <property type="protein sequence ID" value="KAK9821273.1"/>
    <property type="molecule type" value="Genomic_DNA"/>
</dbReference>
<keyword evidence="2" id="KW-1185">Reference proteome</keyword>
<reference evidence="1 2" key="1">
    <citation type="journal article" date="2024" name="Nat. Commun.">
        <title>Phylogenomics reveals the evolutionary origins of lichenization in chlorophyte algae.</title>
        <authorList>
            <person name="Puginier C."/>
            <person name="Libourel C."/>
            <person name="Otte J."/>
            <person name="Skaloud P."/>
            <person name="Haon M."/>
            <person name="Grisel S."/>
            <person name="Petersen M."/>
            <person name="Berrin J.G."/>
            <person name="Delaux P.M."/>
            <person name="Dal Grande F."/>
            <person name="Keller J."/>
        </authorList>
    </citation>
    <scope>NUCLEOTIDE SEQUENCE [LARGE SCALE GENOMIC DNA]</scope>
    <source>
        <strain evidence="1 2">SAG 2145</strain>
    </source>
</reference>
<organism evidence="1 2">
    <name type="scientific">Apatococcus lobatus</name>
    <dbReference type="NCBI Taxonomy" id="904363"/>
    <lineage>
        <taxon>Eukaryota</taxon>
        <taxon>Viridiplantae</taxon>
        <taxon>Chlorophyta</taxon>
        <taxon>core chlorophytes</taxon>
        <taxon>Trebouxiophyceae</taxon>
        <taxon>Chlorellales</taxon>
        <taxon>Chlorellaceae</taxon>
        <taxon>Apatococcus</taxon>
    </lineage>
</organism>
<comment type="caution">
    <text evidence="1">The sequence shown here is derived from an EMBL/GenBank/DDBJ whole genome shotgun (WGS) entry which is preliminary data.</text>
</comment>
<dbReference type="AlphaFoldDB" id="A0AAW1QII3"/>
<protein>
    <submittedName>
        <fullName evidence="1">Uncharacterized protein</fullName>
    </submittedName>
</protein>
<dbReference type="Proteomes" id="UP001438707">
    <property type="component" value="Unassembled WGS sequence"/>
</dbReference>
<accession>A0AAW1QII3</accession>
<name>A0AAW1QII3_9CHLO</name>
<sequence>MSGGTGCQHCVQCNWKEITVCSRRLSRPIWPWACKDPAEYYSLAAAHHKHEAPSHIASSETSGQWRLVSISPGTLALRRGISLPSVLIPRRYTNVAKADDLARPLTTQQSCFHPWPGVQSNAGQRAKQKAPDKAIAHPKTPVWPACLQHGLRLCTLSPCVPSAHEQQQQQQLAGGLHPANADDCLASPFLKGDMGVASRPNATCAELIHICTPSPEVKVETPEMQLSDPGRSKSHDLLRPCIARRHQVQEQKFPEKQAAGYRSVTQPPMHCQESCQHDAREVQQQQNYLPPGPTLLTMQDPPALSPKLIMPNQEAGDGTGGEHGPCRLHQVSDSSLPLADKESLQSAGTCIGLPEQEGMFFKRQAAFICSVVSPSERTLVGHGGEISLVISCQQDDAGGRSEPEPMGWSFWLHPVFNAAQLFRRLCSFG</sequence>
<gene>
    <name evidence="1" type="ORF">WJX74_007248</name>
</gene>
<evidence type="ECO:0000313" key="2">
    <source>
        <dbReference type="Proteomes" id="UP001438707"/>
    </source>
</evidence>